<protein>
    <recommendedName>
        <fullName evidence="2">SbsA Ig-like domain-containing protein</fullName>
    </recommendedName>
</protein>
<evidence type="ECO:0000259" key="2">
    <source>
        <dbReference type="Pfam" id="PF13205"/>
    </source>
</evidence>
<dbReference type="Pfam" id="PF13205">
    <property type="entry name" value="Big_5"/>
    <property type="match status" value="1"/>
</dbReference>
<dbReference type="InterPro" id="IPR014755">
    <property type="entry name" value="Cu-Rt/internalin_Ig-like"/>
</dbReference>
<feature type="non-terminal residue" evidence="3">
    <location>
        <position position="172"/>
    </location>
</feature>
<feature type="domain" description="SbsA Ig-like" evidence="2">
    <location>
        <begin position="46"/>
        <end position="155"/>
    </location>
</feature>
<gene>
    <name evidence="3" type="ORF">METZ01_LOCUS322153</name>
</gene>
<name>A0A382P7A2_9ZZZZ</name>
<dbReference type="AlphaFoldDB" id="A0A382P7A2"/>
<organism evidence="3">
    <name type="scientific">marine metagenome</name>
    <dbReference type="NCBI Taxonomy" id="408172"/>
    <lineage>
        <taxon>unclassified sequences</taxon>
        <taxon>metagenomes</taxon>
        <taxon>ecological metagenomes</taxon>
    </lineage>
</organism>
<evidence type="ECO:0000256" key="1">
    <source>
        <dbReference type="ARBA" id="ARBA00022729"/>
    </source>
</evidence>
<accession>A0A382P7A2</accession>
<proteinExistence type="predicted"/>
<keyword evidence="1" id="KW-0732">Signal</keyword>
<reference evidence="3" key="1">
    <citation type="submission" date="2018-05" db="EMBL/GenBank/DDBJ databases">
        <authorList>
            <person name="Lanie J.A."/>
            <person name="Ng W.-L."/>
            <person name="Kazmierczak K.M."/>
            <person name="Andrzejewski T.M."/>
            <person name="Davidsen T.M."/>
            <person name="Wayne K.J."/>
            <person name="Tettelin H."/>
            <person name="Glass J.I."/>
            <person name="Rusch D."/>
            <person name="Podicherti R."/>
            <person name="Tsui H.-C.T."/>
            <person name="Winkler M.E."/>
        </authorList>
    </citation>
    <scope>NUCLEOTIDE SEQUENCE</scope>
</reference>
<sequence length="172" mass="18286">MFSPKKITQYFTAVLILPAILLSTCSEKSEYGDASDYEKLGASDLISPTITSVSPVDNSSDVSVSTTITATLSEKISTGTVTTNTSDTTCSGSFQLSSDNFSSCIKMSAAPSVSNDDKTFSLTPADNLSGRTTYKLKLTTSVKDTEGNALENAYTTNGFITYYDRFTFGSGI</sequence>
<dbReference type="EMBL" id="UINC01105397">
    <property type="protein sequence ID" value="SVC69299.1"/>
    <property type="molecule type" value="Genomic_DNA"/>
</dbReference>
<dbReference type="InterPro" id="IPR032812">
    <property type="entry name" value="SbsA_Ig"/>
</dbReference>
<dbReference type="Gene3D" id="2.60.40.1220">
    <property type="match status" value="1"/>
</dbReference>
<evidence type="ECO:0000313" key="3">
    <source>
        <dbReference type="EMBL" id="SVC69299.1"/>
    </source>
</evidence>